<name>A0A2A4GV68_9STAP</name>
<reference evidence="1 2" key="1">
    <citation type="journal article" date="2017" name="PLoS ONE">
        <title>Development of a real-time PCR for detection of Staphylococcus pseudintermedius using a novel automated comparison of whole-genome sequences.</title>
        <authorList>
            <person name="Verstappen K.M."/>
            <person name="Huijbregts L."/>
            <person name="Spaninks M."/>
            <person name="Wagenaar J.A."/>
            <person name="Fluit A.C."/>
            <person name="Duim B."/>
        </authorList>
    </citation>
    <scope>NUCLEOTIDE SEQUENCE [LARGE SCALE GENOMIC DNA]</scope>
    <source>
        <strain evidence="1 2">215070706401-1</strain>
    </source>
</reference>
<dbReference type="Proteomes" id="UP000218335">
    <property type="component" value="Unassembled WGS sequence"/>
</dbReference>
<dbReference type="EMBL" id="MWUU01000018">
    <property type="protein sequence ID" value="PCF54142.1"/>
    <property type="molecule type" value="Genomic_DNA"/>
</dbReference>
<evidence type="ECO:0000313" key="1">
    <source>
        <dbReference type="EMBL" id="PCF54142.1"/>
    </source>
</evidence>
<evidence type="ECO:0000313" key="2">
    <source>
        <dbReference type="Proteomes" id="UP000218335"/>
    </source>
</evidence>
<dbReference type="RefSeq" id="WP_019168105.1">
    <property type="nucleotide sequence ID" value="NZ_MWRM01000017.1"/>
</dbReference>
<protein>
    <submittedName>
        <fullName evidence="1">Uncharacterized protein</fullName>
    </submittedName>
</protein>
<sequence>MNNTASAKKEVTESYIEEIYREKIEPKINKKAIQGKSELMHSTFWSYTNVKAIAKYLERLGYEVKIGNSVWFFGYALIIKW</sequence>
<accession>A0A2A4GV68</accession>
<organism evidence="1 2">
    <name type="scientific">Staphylococcus delphini</name>
    <dbReference type="NCBI Taxonomy" id="53344"/>
    <lineage>
        <taxon>Bacteria</taxon>
        <taxon>Bacillati</taxon>
        <taxon>Bacillota</taxon>
        <taxon>Bacilli</taxon>
        <taxon>Bacillales</taxon>
        <taxon>Staphylococcaceae</taxon>
        <taxon>Staphylococcus</taxon>
        <taxon>Staphylococcus intermedius group</taxon>
    </lineage>
</organism>
<comment type="caution">
    <text evidence="1">The sequence shown here is derived from an EMBL/GenBank/DDBJ whole genome shotgun (WGS) entry which is preliminary data.</text>
</comment>
<dbReference type="AlphaFoldDB" id="A0A2A4GV68"/>
<gene>
    <name evidence="1" type="ORF">B5C08_11350</name>
</gene>
<proteinExistence type="predicted"/>